<dbReference type="FunFam" id="1.10.287.950:FF:000001">
    <property type="entry name" value="Methyl-accepting chemotaxis sensory transducer"/>
    <property type="match status" value="1"/>
</dbReference>
<dbReference type="Gene3D" id="1.10.287.950">
    <property type="entry name" value="Methyl-accepting chemotaxis protein"/>
    <property type="match status" value="1"/>
</dbReference>
<dbReference type="InterPro" id="IPR004089">
    <property type="entry name" value="MCPsignal_dom"/>
</dbReference>
<dbReference type="Proteomes" id="UP000324029">
    <property type="component" value="Unassembled WGS sequence"/>
</dbReference>
<proteinExistence type="inferred from homology"/>
<comment type="subcellular location">
    <subcellularLocation>
        <location evidence="1">Cell membrane</location>
        <topology evidence="1">Multi-pass membrane protein</topology>
    </subcellularLocation>
</comment>
<evidence type="ECO:0000256" key="8">
    <source>
        <dbReference type="ARBA" id="ARBA00023224"/>
    </source>
</evidence>
<evidence type="ECO:0000259" key="13">
    <source>
        <dbReference type="PROSITE" id="PS50885"/>
    </source>
</evidence>
<dbReference type="GO" id="GO:0005886">
    <property type="term" value="C:plasma membrane"/>
    <property type="evidence" value="ECO:0007669"/>
    <property type="project" value="UniProtKB-SubCell"/>
</dbReference>
<feature type="domain" description="HAMP" evidence="13">
    <location>
        <begin position="187"/>
        <end position="239"/>
    </location>
</feature>
<dbReference type="PANTHER" id="PTHR32089:SF120">
    <property type="entry name" value="METHYL-ACCEPTING CHEMOTAXIS PROTEIN TLPQ"/>
    <property type="match status" value="1"/>
</dbReference>
<dbReference type="SMART" id="SM00283">
    <property type="entry name" value="MA"/>
    <property type="match status" value="1"/>
</dbReference>
<dbReference type="GO" id="GO:0007165">
    <property type="term" value="P:signal transduction"/>
    <property type="evidence" value="ECO:0007669"/>
    <property type="project" value="UniProtKB-KW"/>
</dbReference>
<dbReference type="PROSITE" id="PS50111">
    <property type="entry name" value="CHEMOTAXIS_TRANSDUC_2"/>
    <property type="match status" value="1"/>
</dbReference>
<evidence type="ECO:0000256" key="11">
    <source>
        <dbReference type="SAM" id="Phobius"/>
    </source>
</evidence>
<dbReference type="Pfam" id="PF00015">
    <property type="entry name" value="MCPsignal"/>
    <property type="match status" value="1"/>
</dbReference>
<dbReference type="CDD" id="cd11386">
    <property type="entry name" value="MCP_signal"/>
    <property type="match status" value="1"/>
</dbReference>
<evidence type="ECO:0000256" key="5">
    <source>
        <dbReference type="ARBA" id="ARBA00022692"/>
    </source>
</evidence>
<dbReference type="AlphaFoldDB" id="A0A5D3G9Z3"/>
<comment type="similarity">
    <text evidence="9">Belongs to the methyl-accepting chemotaxis (MCP) protein family.</text>
</comment>
<evidence type="ECO:0000256" key="10">
    <source>
        <dbReference type="PROSITE-ProRule" id="PRU00284"/>
    </source>
</evidence>
<evidence type="ECO:0000256" key="4">
    <source>
        <dbReference type="ARBA" id="ARBA00022500"/>
    </source>
</evidence>
<dbReference type="EMBL" id="VSRO01000005">
    <property type="protein sequence ID" value="TYK57877.1"/>
    <property type="molecule type" value="Genomic_DNA"/>
</dbReference>
<evidence type="ECO:0000256" key="1">
    <source>
        <dbReference type="ARBA" id="ARBA00004651"/>
    </source>
</evidence>
<keyword evidence="2" id="KW-1003">Cell membrane</keyword>
<keyword evidence="6 11" id="KW-1133">Transmembrane helix</keyword>
<organism evidence="14 15">
    <name type="scientific">Pseudomonas synxantha</name>
    <dbReference type="NCBI Taxonomy" id="47883"/>
    <lineage>
        <taxon>Bacteria</taxon>
        <taxon>Pseudomonadati</taxon>
        <taxon>Pseudomonadota</taxon>
        <taxon>Gammaproteobacteria</taxon>
        <taxon>Pseudomonadales</taxon>
        <taxon>Pseudomonadaceae</taxon>
        <taxon>Pseudomonas</taxon>
    </lineage>
</organism>
<evidence type="ECO:0000256" key="6">
    <source>
        <dbReference type="ARBA" id="ARBA00022989"/>
    </source>
</evidence>
<dbReference type="CDD" id="cd06225">
    <property type="entry name" value="HAMP"/>
    <property type="match status" value="1"/>
</dbReference>
<evidence type="ECO:0000256" key="9">
    <source>
        <dbReference type="ARBA" id="ARBA00029447"/>
    </source>
</evidence>
<evidence type="ECO:0000259" key="12">
    <source>
        <dbReference type="PROSITE" id="PS50111"/>
    </source>
</evidence>
<keyword evidence="3" id="KW-0488">Methylation</keyword>
<dbReference type="SMART" id="SM00304">
    <property type="entry name" value="HAMP"/>
    <property type="match status" value="1"/>
</dbReference>
<sequence>MNLRNISIIKRSIIGVIFVSIGLSALGLAPVLKTQEVALQKQQIERLWLPRLNLLSSIDGHLSSLDRSRSASLEPQRAELDKDFGEYQKLSTPNEQARLERLHEQQRAYLQQLQRILSPERPPSVQDWRDLQAQRVEMNQSIEALRSDTLSGLTTTTQHIDIALYTSVALAIVTLSMIIATAWLLTSTVVSPLFQAVKTASTLAKGDLDCPIEISGDDEITRLLESLQTLQSDLKASIQLISNSSCQLAASAEELSRATEEEQNNLASHDQETRQASLAITAVSLSLEEIAANASSTSDETRAANALAVQGKLQLSRTIIAVDSLSAEITSASQTIAELANSSNSINQLLEVIRSISEQTNLLALNAAIEAARAGEMGRGFSVVADEVRALASRTQDSTRGIESMVLAILDGTRTSVEAMHRSKALTKNTLEEARFADKALEQISEAISAINVRNQEIAKTSQAQAGAVKAAEKSLASSQELMHLCAAGAAQSSSSSRELAILATKLKTETERFRL</sequence>
<keyword evidence="5 11" id="KW-0812">Transmembrane</keyword>
<evidence type="ECO:0000313" key="14">
    <source>
        <dbReference type="EMBL" id="TYK57877.1"/>
    </source>
</evidence>
<evidence type="ECO:0000256" key="3">
    <source>
        <dbReference type="ARBA" id="ARBA00022481"/>
    </source>
</evidence>
<comment type="caution">
    <text evidence="14">The sequence shown here is derived from an EMBL/GenBank/DDBJ whole genome shotgun (WGS) entry which is preliminary data.</text>
</comment>
<evidence type="ECO:0000256" key="7">
    <source>
        <dbReference type="ARBA" id="ARBA00023136"/>
    </source>
</evidence>
<keyword evidence="7 11" id="KW-0472">Membrane</keyword>
<evidence type="ECO:0000256" key="2">
    <source>
        <dbReference type="ARBA" id="ARBA00022475"/>
    </source>
</evidence>
<dbReference type="GO" id="GO:0006935">
    <property type="term" value="P:chemotaxis"/>
    <property type="evidence" value="ECO:0007669"/>
    <property type="project" value="UniProtKB-KW"/>
</dbReference>
<dbReference type="SUPFAM" id="SSF58104">
    <property type="entry name" value="Methyl-accepting chemotaxis protein (MCP) signaling domain"/>
    <property type="match status" value="1"/>
</dbReference>
<dbReference type="Pfam" id="PF00672">
    <property type="entry name" value="HAMP"/>
    <property type="match status" value="1"/>
</dbReference>
<feature type="domain" description="Methyl-accepting transducer" evidence="12">
    <location>
        <begin position="244"/>
        <end position="480"/>
    </location>
</feature>
<dbReference type="InterPro" id="IPR003660">
    <property type="entry name" value="HAMP_dom"/>
</dbReference>
<keyword evidence="4" id="KW-0145">Chemotaxis</keyword>
<dbReference type="PANTHER" id="PTHR32089">
    <property type="entry name" value="METHYL-ACCEPTING CHEMOTAXIS PROTEIN MCPB"/>
    <property type="match status" value="1"/>
</dbReference>
<evidence type="ECO:0000313" key="15">
    <source>
        <dbReference type="Proteomes" id="UP000324029"/>
    </source>
</evidence>
<dbReference type="PRINTS" id="PR00260">
    <property type="entry name" value="CHEMTRNSDUCR"/>
</dbReference>
<gene>
    <name evidence="14" type="ORF">FXO26_11480</name>
</gene>
<keyword evidence="8 10" id="KW-0807">Transducer</keyword>
<protein>
    <submittedName>
        <fullName evidence="14">Methyl-accepting chemotaxis protein</fullName>
    </submittedName>
</protein>
<feature type="transmembrane region" description="Helical" evidence="11">
    <location>
        <begin position="162"/>
        <end position="185"/>
    </location>
</feature>
<feature type="transmembrane region" description="Helical" evidence="11">
    <location>
        <begin position="12"/>
        <end position="32"/>
    </location>
</feature>
<dbReference type="InterPro" id="IPR004090">
    <property type="entry name" value="Chemotax_Me-accpt_rcpt"/>
</dbReference>
<dbReference type="GO" id="GO:0004888">
    <property type="term" value="F:transmembrane signaling receptor activity"/>
    <property type="evidence" value="ECO:0007669"/>
    <property type="project" value="InterPro"/>
</dbReference>
<reference evidence="14 15" key="2">
    <citation type="submission" date="2019-08" db="EMBL/GenBank/DDBJ databases">
        <authorList>
            <person name="Brilhante M."/>
            <person name="Perreten V."/>
        </authorList>
    </citation>
    <scope>NUCLEOTIDE SEQUENCE [LARGE SCALE GENOMIC DNA]</scope>
    <source>
        <strain evidence="14 15">MCP106</strain>
    </source>
</reference>
<accession>A0A5D3G9Z3</accession>
<reference evidence="14 15" key="1">
    <citation type="submission" date="2019-08" db="EMBL/GenBank/DDBJ databases">
        <title>Subclass B2 metallo-beta lactamase from Pseudomonas synxantha.</title>
        <authorList>
            <person name="Poirel L."/>
            <person name="Palmieri M."/>
            <person name="Masseron A."/>
            <person name="Perreten V."/>
            <person name="Nordman P."/>
        </authorList>
    </citation>
    <scope>NUCLEOTIDE SEQUENCE [LARGE SCALE GENOMIC DNA]</scope>
    <source>
        <strain evidence="14 15">MCP106</strain>
    </source>
</reference>
<dbReference type="PROSITE" id="PS50885">
    <property type="entry name" value="HAMP"/>
    <property type="match status" value="1"/>
</dbReference>
<name>A0A5D3G9Z3_9PSED</name>